<evidence type="ECO:0000313" key="2">
    <source>
        <dbReference type="Proteomes" id="UP000703893"/>
    </source>
</evidence>
<feature type="non-terminal residue" evidence="1">
    <location>
        <position position="1"/>
    </location>
</feature>
<reference evidence="1 2" key="1">
    <citation type="submission" date="2019-03" db="EMBL/GenBank/DDBJ databases">
        <title>Lake Tanganyika Metagenome-Assembled Genomes (MAGs).</title>
        <authorList>
            <person name="Tran P."/>
        </authorList>
    </citation>
    <scope>NUCLEOTIDE SEQUENCE [LARGE SCALE GENOMIC DNA]</scope>
    <source>
        <strain evidence="1">K_DeepCast_65m_m2_236</strain>
    </source>
</reference>
<evidence type="ECO:0008006" key="3">
    <source>
        <dbReference type="Google" id="ProtNLM"/>
    </source>
</evidence>
<name>A0A937X591_9BACT</name>
<proteinExistence type="predicted"/>
<protein>
    <recommendedName>
        <fullName evidence="3">Tetratricopeptide repeat protein</fullName>
    </recommendedName>
</protein>
<evidence type="ECO:0000313" key="1">
    <source>
        <dbReference type="EMBL" id="MBM3274424.1"/>
    </source>
</evidence>
<comment type="caution">
    <text evidence="1">The sequence shown here is derived from an EMBL/GenBank/DDBJ whole genome shotgun (WGS) entry which is preliminary data.</text>
</comment>
<organism evidence="1 2">
    <name type="scientific">Candidatus Tanganyikabacteria bacterium</name>
    <dbReference type="NCBI Taxonomy" id="2961651"/>
    <lineage>
        <taxon>Bacteria</taxon>
        <taxon>Bacillati</taxon>
        <taxon>Candidatus Sericytochromatia</taxon>
        <taxon>Candidatus Tanganyikabacteria</taxon>
    </lineage>
</organism>
<dbReference type="InterPro" id="IPR011990">
    <property type="entry name" value="TPR-like_helical_dom_sf"/>
</dbReference>
<gene>
    <name evidence="1" type="ORF">FJZ00_04690</name>
</gene>
<dbReference type="SUPFAM" id="SSF48452">
    <property type="entry name" value="TPR-like"/>
    <property type="match status" value="1"/>
</dbReference>
<dbReference type="AlphaFoldDB" id="A0A937X591"/>
<dbReference type="Gene3D" id="1.25.40.10">
    <property type="entry name" value="Tetratricopeptide repeat domain"/>
    <property type="match status" value="1"/>
</dbReference>
<accession>A0A937X591</accession>
<dbReference type="Proteomes" id="UP000703893">
    <property type="component" value="Unassembled WGS sequence"/>
</dbReference>
<sequence length="202" mass="21430">PALAVDLARVGIALDPAPEAARRDVAVILLELGRAEEAAAHLEAIPAGKRDRPSRERLALAYALAGRRHSARTLFRELAGEAPQDDRARAALLRLTPQPAAKVLDAIAQTLSGPLAQLFARLRQGAATEAELASHMAEAGYRQILLKAVIRDLCERTRAGSTPLVVIEGDKLRLDLAVLDVELPGSSSLADPTLAALDVRPA</sequence>
<dbReference type="EMBL" id="VGJX01000211">
    <property type="protein sequence ID" value="MBM3274424.1"/>
    <property type="molecule type" value="Genomic_DNA"/>
</dbReference>